<dbReference type="EMBL" id="JAGHQL010000004">
    <property type="protein sequence ID" value="KAH0545559.1"/>
    <property type="molecule type" value="Genomic_DNA"/>
</dbReference>
<dbReference type="PANTHER" id="PTHR10188">
    <property type="entry name" value="L-ASPARAGINASE"/>
    <property type="match status" value="1"/>
</dbReference>
<feature type="site" description="Cleavage; by autolysis" evidence="2">
    <location>
        <begin position="445"/>
        <end position="446"/>
    </location>
</feature>
<dbReference type="InterPro" id="IPR000246">
    <property type="entry name" value="Peptidase_T2"/>
</dbReference>
<evidence type="ECO:0000256" key="1">
    <source>
        <dbReference type="PIRSR" id="PIRSR600246-1"/>
    </source>
</evidence>
<dbReference type="OrthoDB" id="77601at2759"/>
<feature type="compositionally biased region" description="Low complexity" evidence="3">
    <location>
        <begin position="260"/>
        <end position="274"/>
    </location>
</feature>
<name>A0A9P8I9A5_9PEZI</name>
<dbReference type="AlphaFoldDB" id="A0A9P8I9A5"/>
<evidence type="ECO:0008006" key="6">
    <source>
        <dbReference type="Google" id="ProtNLM"/>
    </source>
</evidence>
<feature type="active site" description="Nucleophile" evidence="1">
    <location>
        <position position="446"/>
    </location>
</feature>
<dbReference type="Proteomes" id="UP000698800">
    <property type="component" value="Unassembled WGS sequence"/>
</dbReference>
<feature type="compositionally biased region" description="Basic and acidic residues" evidence="3">
    <location>
        <begin position="230"/>
        <end position="249"/>
    </location>
</feature>
<dbReference type="GO" id="GO:0004298">
    <property type="term" value="F:threonine-type endopeptidase activity"/>
    <property type="evidence" value="ECO:0007669"/>
    <property type="project" value="InterPro"/>
</dbReference>
<evidence type="ECO:0000256" key="2">
    <source>
        <dbReference type="PIRSR" id="PIRSR600246-3"/>
    </source>
</evidence>
<dbReference type="CDD" id="cd04514">
    <property type="entry name" value="Taspase1_like"/>
    <property type="match status" value="2"/>
</dbReference>
<comment type="caution">
    <text evidence="4">The sequence shown here is derived from an EMBL/GenBank/DDBJ whole genome shotgun (WGS) entry which is preliminary data.</text>
</comment>
<organism evidence="4 5">
    <name type="scientific">Glutinoglossum americanum</name>
    <dbReference type="NCBI Taxonomy" id="1670608"/>
    <lineage>
        <taxon>Eukaryota</taxon>
        <taxon>Fungi</taxon>
        <taxon>Dikarya</taxon>
        <taxon>Ascomycota</taxon>
        <taxon>Pezizomycotina</taxon>
        <taxon>Geoglossomycetes</taxon>
        <taxon>Geoglossales</taxon>
        <taxon>Geoglossaceae</taxon>
        <taxon>Glutinoglossum</taxon>
    </lineage>
</organism>
<dbReference type="InterPro" id="IPR029055">
    <property type="entry name" value="Ntn_hydrolases_N"/>
</dbReference>
<dbReference type="PANTHER" id="PTHR10188:SF8">
    <property type="entry name" value="THREONINE ASPARTASE 1"/>
    <property type="match status" value="1"/>
</dbReference>
<sequence length="554" mass="59829">MFNQSHKRKGGDVCAIFVHAGAGYHNLENEPIHLKACADAAKAGMAVLRTGGSAVDAVEMAVKVLEDREITNAGYGSNLTMDGTVECDATIVDHLGRSGAVGAVSRKSEMRRILDIFRSSALPGLCAANHDWPEIRNPISLARLVLEQTLSPLSLNRVAPNLLVAQGATDFAFEKRMAVHPHDMLISPGARERWQRWKQDIINAMDQSNHPSGGYSMDEEEVARDYEYEERTRQRMRKEHTLQMEQDRLRSRRHMSFSTPDSPASSFSLPAAESPEPPGAPVHIRQYTDSPTQFEGVRGVIGIGYGPLADAPISPYSPPDLDQGLMESYIISERGPQMGEELRGRDRKARSSLIRSDGSSDSEMWSSANTTLELPPASPSPPPFAALHTPLPPSPPEELEISSPSPPTDINNGTTGLVLPPPYGPANIVPLGSSTRGNSEDHITDTVGVVAIDSWGYIAAGSSSGGIGMKYRGRVGPAALVGVGTAIVPTRHDDPYKMAVACVTSGTGEHMATTQAAARCAERIYNVGKTKWKGKVDTDENEAMKLMIEQDFMG</sequence>
<evidence type="ECO:0000313" key="5">
    <source>
        <dbReference type="Proteomes" id="UP000698800"/>
    </source>
</evidence>
<proteinExistence type="predicted"/>
<gene>
    <name evidence="4" type="ORF">FGG08_000390</name>
</gene>
<dbReference type="GO" id="GO:0005737">
    <property type="term" value="C:cytoplasm"/>
    <property type="evidence" value="ECO:0007669"/>
    <property type="project" value="TreeGrafter"/>
</dbReference>
<dbReference type="Gene3D" id="3.60.20.30">
    <property type="entry name" value="(Glycosyl)asparaginase"/>
    <property type="match status" value="1"/>
</dbReference>
<keyword evidence="5" id="KW-1185">Reference proteome</keyword>
<feature type="compositionally biased region" description="Pro residues" evidence="3">
    <location>
        <begin position="376"/>
        <end position="396"/>
    </location>
</feature>
<dbReference type="SUPFAM" id="SSF56235">
    <property type="entry name" value="N-terminal nucleophile aminohydrolases (Ntn hydrolases)"/>
    <property type="match status" value="1"/>
</dbReference>
<feature type="compositionally biased region" description="Low complexity" evidence="3">
    <location>
        <begin position="351"/>
        <end position="367"/>
    </location>
</feature>
<feature type="region of interest" description="Disordered" evidence="3">
    <location>
        <begin position="333"/>
        <end position="416"/>
    </location>
</feature>
<accession>A0A9P8I9A5</accession>
<dbReference type="Pfam" id="PF01112">
    <property type="entry name" value="Asparaginase_2"/>
    <property type="match status" value="2"/>
</dbReference>
<evidence type="ECO:0000313" key="4">
    <source>
        <dbReference type="EMBL" id="KAH0545559.1"/>
    </source>
</evidence>
<dbReference type="GO" id="GO:0051604">
    <property type="term" value="P:protein maturation"/>
    <property type="evidence" value="ECO:0007669"/>
    <property type="project" value="TreeGrafter"/>
</dbReference>
<protein>
    <recommendedName>
        <fullName evidence="6">Asparaginase</fullName>
    </recommendedName>
</protein>
<evidence type="ECO:0000256" key="3">
    <source>
        <dbReference type="SAM" id="MobiDB-lite"/>
    </source>
</evidence>
<feature type="region of interest" description="Disordered" evidence="3">
    <location>
        <begin position="230"/>
        <end position="281"/>
    </location>
</feature>
<dbReference type="InterPro" id="IPR037464">
    <property type="entry name" value="Taspase1"/>
</dbReference>
<reference evidence="4" key="1">
    <citation type="submission" date="2021-03" db="EMBL/GenBank/DDBJ databases">
        <title>Comparative genomics and phylogenomic investigation of the class Geoglossomycetes provide insights into ecological specialization and systematics.</title>
        <authorList>
            <person name="Melie T."/>
            <person name="Pirro S."/>
            <person name="Miller A.N."/>
            <person name="Quandt A."/>
        </authorList>
    </citation>
    <scope>NUCLEOTIDE SEQUENCE</scope>
    <source>
        <strain evidence="4">GBOQ0MN5Z8</strain>
    </source>
</reference>